<accession>A0A1U7CTU3</accession>
<dbReference type="RefSeq" id="WP_168189417.1">
    <property type="nucleotide sequence ID" value="NZ_CP019082.1"/>
</dbReference>
<keyword evidence="4" id="KW-1185">Reference proteome</keyword>
<dbReference type="EMBL" id="CP019082">
    <property type="protein sequence ID" value="APW62319.1"/>
    <property type="molecule type" value="Genomic_DNA"/>
</dbReference>
<gene>
    <name evidence="3" type="ORF">BSF38_03858</name>
</gene>
<dbReference type="AlphaFoldDB" id="A0A1U7CTU3"/>
<evidence type="ECO:0000256" key="1">
    <source>
        <dbReference type="SAM" id="MobiDB-lite"/>
    </source>
</evidence>
<feature type="chain" id="PRO_5012052615" evidence="2">
    <location>
        <begin position="21"/>
        <end position="58"/>
    </location>
</feature>
<name>A0A1U7CTU3_9BACT</name>
<sequence length="58" mass="5719">MRKFVLIAVLATFTSGIVGCGDSSAPASGSEGPKPPGVPTSGPEAPKAPKTSKAAKKH</sequence>
<dbReference type="Proteomes" id="UP000186309">
    <property type="component" value="Chromosome"/>
</dbReference>
<organism evidence="3 4">
    <name type="scientific">Paludisphaera borealis</name>
    <dbReference type="NCBI Taxonomy" id="1387353"/>
    <lineage>
        <taxon>Bacteria</taxon>
        <taxon>Pseudomonadati</taxon>
        <taxon>Planctomycetota</taxon>
        <taxon>Planctomycetia</taxon>
        <taxon>Isosphaerales</taxon>
        <taxon>Isosphaeraceae</taxon>
        <taxon>Paludisphaera</taxon>
    </lineage>
</organism>
<feature type="compositionally biased region" description="Low complexity" evidence="1">
    <location>
        <begin position="43"/>
        <end position="52"/>
    </location>
</feature>
<evidence type="ECO:0000256" key="2">
    <source>
        <dbReference type="SAM" id="SignalP"/>
    </source>
</evidence>
<reference evidence="4" key="1">
    <citation type="submission" date="2016-12" db="EMBL/GenBank/DDBJ databases">
        <title>Comparative genomics of four Isosphaeraceae planctomycetes: a common pool of plasmids and glycoside hydrolase genes.</title>
        <authorList>
            <person name="Ivanova A."/>
        </authorList>
    </citation>
    <scope>NUCLEOTIDE SEQUENCE [LARGE SCALE GENOMIC DNA]</scope>
    <source>
        <strain evidence="4">PX4</strain>
    </source>
</reference>
<feature type="region of interest" description="Disordered" evidence="1">
    <location>
        <begin position="20"/>
        <end position="58"/>
    </location>
</feature>
<evidence type="ECO:0000313" key="4">
    <source>
        <dbReference type="Proteomes" id="UP000186309"/>
    </source>
</evidence>
<dbReference type="KEGG" id="pbor:BSF38_03858"/>
<feature type="signal peptide" evidence="2">
    <location>
        <begin position="1"/>
        <end position="20"/>
    </location>
</feature>
<dbReference type="PROSITE" id="PS51257">
    <property type="entry name" value="PROKAR_LIPOPROTEIN"/>
    <property type="match status" value="1"/>
</dbReference>
<keyword evidence="2" id="KW-0732">Signal</keyword>
<protein>
    <submittedName>
        <fullName evidence="3">Uncharacterized protein</fullName>
    </submittedName>
</protein>
<proteinExistence type="predicted"/>
<evidence type="ECO:0000313" key="3">
    <source>
        <dbReference type="EMBL" id="APW62319.1"/>
    </source>
</evidence>